<reference evidence="1 2" key="1">
    <citation type="journal article" date="2021" name="Sci. Rep.">
        <title>The genome of the diatom Chaetoceros tenuissimus carries an ancient integrated fragment of an extant virus.</title>
        <authorList>
            <person name="Hongo Y."/>
            <person name="Kimura K."/>
            <person name="Takaki Y."/>
            <person name="Yoshida Y."/>
            <person name="Baba S."/>
            <person name="Kobayashi G."/>
            <person name="Nagasaki K."/>
            <person name="Hano T."/>
            <person name="Tomaru Y."/>
        </authorList>
    </citation>
    <scope>NUCLEOTIDE SEQUENCE [LARGE SCALE GENOMIC DNA]</scope>
    <source>
        <strain evidence="1 2">NIES-3715</strain>
    </source>
</reference>
<comment type="caution">
    <text evidence="1">The sequence shown here is derived from an EMBL/GenBank/DDBJ whole genome shotgun (WGS) entry which is preliminary data.</text>
</comment>
<dbReference type="EMBL" id="BLLK01000039">
    <property type="protein sequence ID" value="GFH50404.1"/>
    <property type="molecule type" value="Genomic_DNA"/>
</dbReference>
<proteinExistence type="predicted"/>
<evidence type="ECO:0000313" key="1">
    <source>
        <dbReference type="EMBL" id="GFH50404.1"/>
    </source>
</evidence>
<dbReference type="Proteomes" id="UP001054902">
    <property type="component" value="Unassembled WGS sequence"/>
</dbReference>
<organism evidence="1 2">
    <name type="scientific">Chaetoceros tenuissimus</name>
    <dbReference type="NCBI Taxonomy" id="426638"/>
    <lineage>
        <taxon>Eukaryota</taxon>
        <taxon>Sar</taxon>
        <taxon>Stramenopiles</taxon>
        <taxon>Ochrophyta</taxon>
        <taxon>Bacillariophyta</taxon>
        <taxon>Coscinodiscophyceae</taxon>
        <taxon>Chaetocerotophycidae</taxon>
        <taxon>Chaetocerotales</taxon>
        <taxon>Chaetocerotaceae</taxon>
        <taxon>Chaetoceros</taxon>
    </lineage>
</organism>
<evidence type="ECO:0000313" key="2">
    <source>
        <dbReference type="Proteomes" id="UP001054902"/>
    </source>
</evidence>
<keyword evidence="2" id="KW-1185">Reference proteome</keyword>
<dbReference type="AlphaFoldDB" id="A0AAD3H589"/>
<accession>A0AAD3H589</accession>
<gene>
    <name evidence="1" type="ORF">CTEN210_06880</name>
</gene>
<name>A0AAD3H589_9STRA</name>
<protein>
    <submittedName>
        <fullName evidence="1">Uncharacterized protein</fullName>
    </submittedName>
</protein>
<sequence length="92" mass="10053">MIQYEKIFINRFNGNEEARVEELLAASPDEDEAVSIPVVAPRDNATTADDVEQSLAQLIVVEALNAAEALSISAVTHQDKTANCCRLVNLLR</sequence>